<protein>
    <recommendedName>
        <fullName evidence="5">Tetratricopeptide repeat protein 29</fullName>
    </recommendedName>
</protein>
<evidence type="ECO:0000256" key="3">
    <source>
        <dbReference type="ARBA" id="ARBA00022737"/>
    </source>
</evidence>
<feature type="region of interest" description="Disordered" evidence="8">
    <location>
        <begin position="349"/>
        <end position="368"/>
    </location>
</feature>
<dbReference type="Proteomes" id="UP000837857">
    <property type="component" value="Chromosome 3"/>
</dbReference>
<keyword evidence="3" id="KW-0677">Repeat</keyword>
<dbReference type="SUPFAM" id="SSF48452">
    <property type="entry name" value="TPR-like"/>
    <property type="match status" value="1"/>
</dbReference>
<sequence length="384" mass="43507">MLTALKNAKKSKENADGSSNDDQRETSDSPDSPPKSTSRKLPLHECLILELKEAGFFESSDYLRDLVYDNVQILAEDEIGIVIDIREREDYLEHVSAGLQRAERERDKAGDVPRIAEAVVEIGISQLAMNNLNNAQKSFEKAYKIYASNDDVNGLCETKMHLAAVMQRLSENERAAKLLTEMGALAMEQGLCKQLGRALQLLGELHLRRERPDLGTQHLAEAFSCFMGYIVHGEDKPQIPAVGRKDFEPDLDVIYKIENTKVYVEEAEQSRIMMAISAGQELMASYFKLIETASACFVAKVQLIEWKLAKSGWWIEKEHHRFIPCLCPVHNRTPLDVLWLRMAPTNDTNVVEEEESNPEKVPSLNREATVDDMRKLRSSFVQQK</sequence>
<dbReference type="PANTHER" id="PTHR46630:SF1">
    <property type="entry name" value="TETRATRICOPEPTIDE REPEAT PROTEIN 29"/>
    <property type="match status" value="1"/>
</dbReference>
<comment type="subcellular location">
    <subcellularLocation>
        <location evidence="1">Cytoplasm</location>
    </subcellularLocation>
</comment>
<accession>A0ABN8IPN5</accession>
<evidence type="ECO:0000256" key="6">
    <source>
        <dbReference type="ARBA" id="ARBA00044739"/>
    </source>
</evidence>
<dbReference type="Gene3D" id="1.25.40.10">
    <property type="entry name" value="Tetratricopeptide repeat domain"/>
    <property type="match status" value="1"/>
</dbReference>
<evidence type="ECO:0000256" key="1">
    <source>
        <dbReference type="ARBA" id="ARBA00004496"/>
    </source>
</evidence>
<evidence type="ECO:0000313" key="10">
    <source>
        <dbReference type="Proteomes" id="UP000837857"/>
    </source>
</evidence>
<dbReference type="InterPro" id="IPR011990">
    <property type="entry name" value="TPR-like_helical_dom_sf"/>
</dbReference>
<dbReference type="PROSITE" id="PS50005">
    <property type="entry name" value="TPR"/>
    <property type="match status" value="1"/>
</dbReference>
<gene>
    <name evidence="9" type="ORF">IPOD504_LOCUS12264</name>
</gene>
<organism evidence="9 10">
    <name type="scientific">Iphiclides podalirius</name>
    <name type="common">scarce swallowtail</name>
    <dbReference type="NCBI Taxonomy" id="110791"/>
    <lineage>
        <taxon>Eukaryota</taxon>
        <taxon>Metazoa</taxon>
        <taxon>Ecdysozoa</taxon>
        <taxon>Arthropoda</taxon>
        <taxon>Hexapoda</taxon>
        <taxon>Insecta</taxon>
        <taxon>Pterygota</taxon>
        <taxon>Neoptera</taxon>
        <taxon>Endopterygota</taxon>
        <taxon>Lepidoptera</taxon>
        <taxon>Glossata</taxon>
        <taxon>Ditrysia</taxon>
        <taxon>Papilionoidea</taxon>
        <taxon>Papilionidae</taxon>
        <taxon>Papilioninae</taxon>
        <taxon>Iphiclides</taxon>
    </lineage>
</organism>
<dbReference type="PANTHER" id="PTHR46630">
    <property type="entry name" value="TETRATRICOPEPTIDE REPEAT PROTEIN 29"/>
    <property type="match status" value="1"/>
</dbReference>
<evidence type="ECO:0000313" key="9">
    <source>
        <dbReference type="EMBL" id="CAH2062887.1"/>
    </source>
</evidence>
<proteinExistence type="predicted"/>
<evidence type="ECO:0000256" key="2">
    <source>
        <dbReference type="ARBA" id="ARBA00022490"/>
    </source>
</evidence>
<reference evidence="9" key="1">
    <citation type="submission" date="2022-03" db="EMBL/GenBank/DDBJ databases">
        <authorList>
            <person name="Martin H S."/>
        </authorList>
    </citation>
    <scope>NUCLEOTIDE SEQUENCE</scope>
</reference>
<evidence type="ECO:0000256" key="5">
    <source>
        <dbReference type="ARBA" id="ARBA00040665"/>
    </source>
</evidence>
<feature type="compositionally biased region" description="Basic and acidic residues" evidence="8">
    <location>
        <begin position="10"/>
        <end position="27"/>
    </location>
</feature>
<dbReference type="InterPro" id="IPR019734">
    <property type="entry name" value="TPR_rpt"/>
</dbReference>
<keyword evidence="2" id="KW-0963">Cytoplasm</keyword>
<feature type="repeat" description="TPR" evidence="7">
    <location>
        <begin position="116"/>
        <end position="149"/>
    </location>
</feature>
<dbReference type="EMBL" id="OW152815">
    <property type="protein sequence ID" value="CAH2062887.1"/>
    <property type="molecule type" value="Genomic_DNA"/>
</dbReference>
<feature type="region of interest" description="Disordered" evidence="8">
    <location>
        <begin position="1"/>
        <end position="39"/>
    </location>
</feature>
<keyword evidence="10" id="KW-1185">Reference proteome</keyword>
<evidence type="ECO:0000256" key="4">
    <source>
        <dbReference type="ARBA" id="ARBA00022803"/>
    </source>
</evidence>
<evidence type="ECO:0000256" key="8">
    <source>
        <dbReference type="SAM" id="MobiDB-lite"/>
    </source>
</evidence>
<keyword evidence="4 7" id="KW-0802">TPR repeat</keyword>
<name>A0ABN8IPN5_9NEOP</name>
<feature type="non-terminal residue" evidence="9">
    <location>
        <position position="384"/>
    </location>
</feature>
<comment type="function">
    <text evidence="6">Axonemal protein which is implicated in axonemal and/or peri-axonemal structure assembly and regulates flagellum assembly and beating and therefore sperm motility.</text>
</comment>
<evidence type="ECO:0000256" key="7">
    <source>
        <dbReference type="PROSITE-ProRule" id="PRU00339"/>
    </source>
</evidence>
<dbReference type="InterPro" id="IPR051476">
    <property type="entry name" value="Bac_ResReg_Asp_Phosphatase"/>
</dbReference>